<gene>
    <name evidence="1" type="ORF">AVEN_231479_1</name>
</gene>
<organism evidence="1 2">
    <name type="scientific">Araneus ventricosus</name>
    <name type="common">Orbweaver spider</name>
    <name type="synonym">Epeira ventricosa</name>
    <dbReference type="NCBI Taxonomy" id="182803"/>
    <lineage>
        <taxon>Eukaryota</taxon>
        <taxon>Metazoa</taxon>
        <taxon>Ecdysozoa</taxon>
        <taxon>Arthropoda</taxon>
        <taxon>Chelicerata</taxon>
        <taxon>Arachnida</taxon>
        <taxon>Araneae</taxon>
        <taxon>Araneomorphae</taxon>
        <taxon>Entelegynae</taxon>
        <taxon>Araneoidea</taxon>
        <taxon>Araneidae</taxon>
        <taxon>Araneus</taxon>
    </lineage>
</organism>
<dbReference type="EMBL" id="BGPR01002981">
    <property type="protein sequence ID" value="GBM81996.1"/>
    <property type="molecule type" value="Genomic_DNA"/>
</dbReference>
<name>A0A4Y2IYM1_ARAVE</name>
<reference evidence="1 2" key="1">
    <citation type="journal article" date="2019" name="Sci. Rep.">
        <title>Orb-weaving spider Araneus ventricosus genome elucidates the spidroin gene catalogue.</title>
        <authorList>
            <person name="Kono N."/>
            <person name="Nakamura H."/>
            <person name="Ohtoshi R."/>
            <person name="Moran D.A.P."/>
            <person name="Shinohara A."/>
            <person name="Yoshida Y."/>
            <person name="Fujiwara M."/>
            <person name="Mori M."/>
            <person name="Tomita M."/>
            <person name="Arakawa K."/>
        </authorList>
    </citation>
    <scope>NUCLEOTIDE SEQUENCE [LARGE SCALE GENOMIC DNA]</scope>
</reference>
<sequence>MKILGLIHHHQTIISSLNHDQRLKVNLHKQANADRNDRLDGHQKVFVQQQSGEATKAAQNHDITLHKSNLITRKKHEFELTNKVLSSHGA</sequence>
<proteinExistence type="predicted"/>
<dbReference type="AlphaFoldDB" id="A0A4Y2IYM1"/>
<protein>
    <submittedName>
        <fullName evidence="1">Uncharacterized protein</fullName>
    </submittedName>
</protein>
<dbReference type="Proteomes" id="UP000499080">
    <property type="component" value="Unassembled WGS sequence"/>
</dbReference>
<accession>A0A4Y2IYM1</accession>
<comment type="caution">
    <text evidence="1">The sequence shown here is derived from an EMBL/GenBank/DDBJ whole genome shotgun (WGS) entry which is preliminary data.</text>
</comment>
<keyword evidence="2" id="KW-1185">Reference proteome</keyword>
<evidence type="ECO:0000313" key="1">
    <source>
        <dbReference type="EMBL" id="GBM81996.1"/>
    </source>
</evidence>
<evidence type="ECO:0000313" key="2">
    <source>
        <dbReference type="Proteomes" id="UP000499080"/>
    </source>
</evidence>